<feature type="region of interest" description="Disordered" evidence="1">
    <location>
        <begin position="208"/>
        <end position="243"/>
    </location>
</feature>
<dbReference type="PANTHER" id="PTHR35910:SF6">
    <property type="entry name" value="2EXR DOMAIN-CONTAINING PROTEIN"/>
    <property type="match status" value="1"/>
</dbReference>
<feature type="transmembrane region" description="Helical" evidence="2">
    <location>
        <begin position="91"/>
        <end position="113"/>
    </location>
</feature>
<dbReference type="Pfam" id="PF20150">
    <property type="entry name" value="2EXR"/>
    <property type="match status" value="1"/>
</dbReference>
<evidence type="ECO:0000256" key="2">
    <source>
        <dbReference type="SAM" id="Phobius"/>
    </source>
</evidence>
<dbReference type="AlphaFoldDB" id="A0A1L7WI42"/>
<keyword evidence="2" id="KW-1133">Transmembrane helix</keyword>
<evidence type="ECO:0000256" key="1">
    <source>
        <dbReference type="SAM" id="MobiDB-lite"/>
    </source>
</evidence>
<dbReference type="InterPro" id="IPR045518">
    <property type="entry name" value="2EXR"/>
</dbReference>
<keyword evidence="2" id="KW-0812">Transmembrane</keyword>
<keyword evidence="5" id="KW-1185">Reference proteome</keyword>
<proteinExistence type="predicted"/>
<dbReference type="Proteomes" id="UP000184330">
    <property type="component" value="Unassembled WGS sequence"/>
</dbReference>
<evidence type="ECO:0000313" key="5">
    <source>
        <dbReference type="Proteomes" id="UP000184330"/>
    </source>
</evidence>
<evidence type="ECO:0000259" key="3">
    <source>
        <dbReference type="Pfam" id="PF20150"/>
    </source>
</evidence>
<feature type="compositionally biased region" description="Basic and acidic residues" evidence="1">
    <location>
        <begin position="234"/>
        <end position="243"/>
    </location>
</feature>
<dbReference type="EMBL" id="FJOG01000002">
    <property type="protein sequence ID" value="CZR52407.1"/>
    <property type="molecule type" value="Genomic_DNA"/>
</dbReference>
<keyword evidence="2" id="KW-0472">Membrane</keyword>
<dbReference type="PANTHER" id="PTHR35910">
    <property type="entry name" value="2EXR DOMAIN-CONTAINING PROTEIN"/>
    <property type="match status" value="1"/>
</dbReference>
<evidence type="ECO:0000313" key="4">
    <source>
        <dbReference type="EMBL" id="CZR52407.1"/>
    </source>
</evidence>
<organism evidence="4 5">
    <name type="scientific">Phialocephala subalpina</name>
    <dbReference type="NCBI Taxonomy" id="576137"/>
    <lineage>
        <taxon>Eukaryota</taxon>
        <taxon>Fungi</taxon>
        <taxon>Dikarya</taxon>
        <taxon>Ascomycota</taxon>
        <taxon>Pezizomycotina</taxon>
        <taxon>Leotiomycetes</taxon>
        <taxon>Helotiales</taxon>
        <taxon>Mollisiaceae</taxon>
        <taxon>Phialocephala</taxon>
        <taxon>Phialocephala fortinii species complex</taxon>
    </lineage>
</organism>
<accession>A0A1L7WI42</accession>
<protein>
    <recommendedName>
        <fullName evidence="3">2EXR domain-containing protein</fullName>
    </recommendedName>
</protein>
<sequence>MFSFTRTPLLRGQVVLSRFSSTPVARLPLNQRHVPLRPSEILRPPTNRHAFSTWRRRIRGRNAAGVLNGPHLWNFLNVIKDKSHARSNNQLSWKAAIIGSLIVLSIGAAVWWVHSSWSALKRKYHGIRLSISLVATRWGDRFRHLKKMEGAKNLISATKTNCSKTFEGLKGSISMKNWWKSESAETSKGAEEPTDGWFRKMRSRYQNSESEKVAKAESPSESVEDGATGSVKTAAEKKTSPLRDRFRRHDIDQKNYSDLSEKTSKLAKESAEGIEEAVAEGIQKTRSRYSKPKSEKGMKVEEVKEVEKVARNLSSSIPMSRQFQRRNGGSIGVTLTRRNRHWWERPHVHRFSPGSQIYVSVPDKHRVNFSKVDYERDETYALEKKCGGTRDRVYLPLLPRFGNYFIQCNHPHSASSPARQLQHNRMAGPSRISPLQLLPAEVRTLIWQASLEPRVIHLSCELYGYKARSGDASNILYRDRVVHSYNLLSFDYLGIPKKPWYKAHIYPYPVQSPVALSICRESREVALLSGYRVWKFESPLLGFRDVMWNPDIDTILFERHFLTRDAAMFDIVVDQCTEQVLEVQKMAVRSSLWGWKSQAKITALFPLLHFSALKEFVVVVEEQHEKCCSEWTAGVQRASLWPAERSWTIPQDIQKSLRGVKDELMLAAVDAVYTRVEKWTLPAVRIVRSEEDLLRGVSEEMKLRCHPDDLP</sequence>
<feature type="domain" description="2EXR" evidence="3">
    <location>
        <begin position="437"/>
        <end position="555"/>
    </location>
</feature>
<dbReference type="OrthoDB" id="3473305at2759"/>
<gene>
    <name evidence="4" type="ORF">PAC_02284</name>
</gene>
<name>A0A1L7WI42_9HELO</name>
<reference evidence="4 5" key="1">
    <citation type="submission" date="2016-03" db="EMBL/GenBank/DDBJ databases">
        <authorList>
            <person name="Ploux O."/>
        </authorList>
    </citation>
    <scope>NUCLEOTIDE SEQUENCE [LARGE SCALE GENOMIC DNA]</scope>
    <source>
        <strain evidence="4 5">UAMH 11012</strain>
    </source>
</reference>